<gene>
    <name evidence="1" type="ORF">Kirov_267</name>
</gene>
<sequence length="193" mass="22966">MNTTKFELSNTKGSYYVSDLKNELYVYNNIDEPAFNILGYDEGVSVDFTQMTHEQIVQYINDNYSFELEDMEGKDIIQLLENLKQRSMSDMKKEIISQMLELDEREDIESEMKDIANYGCMSVGYLQNHTEIIRFWDKHYNHIKELAYYEKRMTGFCIMSETANHEKDIKTNLSQWAYERTVKQLLNDMEISF</sequence>
<accession>A0A7U3NK19</accession>
<name>A0A7U3NK19_9CAUD</name>
<proteinExistence type="predicted"/>
<protein>
    <submittedName>
        <fullName evidence="1">Uncharacterized protein</fullName>
    </submittedName>
</protein>
<dbReference type="Proteomes" id="UP000594029">
    <property type="component" value="Segment"/>
</dbReference>
<dbReference type="EMBL" id="MW084976">
    <property type="protein sequence ID" value="QOV08466.1"/>
    <property type="molecule type" value="Genomic_DNA"/>
</dbReference>
<reference evidence="1 2" key="1">
    <citation type="submission" date="2020-10" db="EMBL/GenBank/DDBJ databases">
        <authorList>
            <person name="Kazantseva O.A."/>
            <person name="Piligrimova E.G."/>
            <person name="Shadrin A.M."/>
        </authorList>
    </citation>
    <scope>NUCLEOTIDE SEQUENCE [LARGE SCALE GENOMIC DNA]</scope>
</reference>
<keyword evidence="2" id="KW-1185">Reference proteome</keyword>
<evidence type="ECO:0000313" key="2">
    <source>
        <dbReference type="Proteomes" id="UP000594029"/>
    </source>
</evidence>
<organism evidence="1 2">
    <name type="scientific">Bacillus phage Kirov</name>
    <dbReference type="NCBI Taxonomy" id="2783539"/>
    <lineage>
        <taxon>Viruses</taxon>
        <taxon>Duplodnaviria</taxon>
        <taxon>Heunggongvirae</taxon>
        <taxon>Uroviricota</taxon>
        <taxon>Caudoviricetes</taxon>
        <taxon>Andregratiavirinae</taxon>
        <taxon>Kirovvirus</taxon>
        <taxon>Kirovvirus kirov</taxon>
    </lineage>
</organism>
<evidence type="ECO:0000313" key="1">
    <source>
        <dbReference type="EMBL" id="QOV08466.1"/>
    </source>
</evidence>